<feature type="coiled-coil region" evidence="1">
    <location>
        <begin position="376"/>
        <end position="410"/>
    </location>
</feature>
<dbReference type="Gene3D" id="1.10.8.10">
    <property type="entry name" value="DNA helicase RuvA subunit, C-terminal domain"/>
    <property type="match status" value="1"/>
</dbReference>
<organism evidence="4 5">
    <name type="scientific">Cyberlindnera jadinii (strain ATCC 18201 / CBS 1600 / BCRC 20928 / JCM 3617 / NBRC 0987 / NRRL Y-1542)</name>
    <name type="common">Torula yeast</name>
    <name type="synonym">Candida utilis</name>
    <dbReference type="NCBI Taxonomy" id="983966"/>
    <lineage>
        <taxon>Eukaryota</taxon>
        <taxon>Fungi</taxon>
        <taxon>Dikarya</taxon>
        <taxon>Ascomycota</taxon>
        <taxon>Saccharomycotina</taxon>
        <taxon>Saccharomycetes</taxon>
        <taxon>Phaffomycetales</taxon>
        <taxon>Phaffomycetaceae</taxon>
        <taxon>Cyberlindnera</taxon>
    </lineage>
</organism>
<proteinExistence type="predicted"/>
<protein>
    <recommendedName>
        <fullName evidence="3">UBA domain-containing protein</fullName>
    </recommendedName>
</protein>
<evidence type="ECO:0000313" key="5">
    <source>
        <dbReference type="Proteomes" id="UP000038830"/>
    </source>
</evidence>
<feature type="region of interest" description="Disordered" evidence="2">
    <location>
        <begin position="43"/>
        <end position="68"/>
    </location>
</feature>
<evidence type="ECO:0000259" key="3">
    <source>
        <dbReference type="PROSITE" id="PS50030"/>
    </source>
</evidence>
<feature type="region of interest" description="Disordered" evidence="2">
    <location>
        <begin position="77"/>
        <end position="96"/>
    </location>
</feature>
<evidence type="ECO:0000313" key="4">
    <source>
        <dbReference type="EMBL" id="CEP24089.1"/>
    </source>
</evidence>
<dbReference type="AlphaFoldDB" id="A0A0H5CHP2"/>
<name>A0A0H5CHP2_CYBJN</name>
<feature type="region of interest" description="Disordered" evidence="2">
    <location>
        <begin position="604"/>
        <end position="654"/>
    </location>
</feature>
<sequence>MNQKDIDQIVEFGFSREQAIEALSQSNGDINSAIDFLFRDTDPVAESYGDSSNGDAKGVTSAPIESGVIDDIIKQQHSTSEEQYTAPPLPPRSHASVHVEDIRDNDSDANDDDVSVFEDLEHSSLPHEEVEGRVPYNVYDDVRAYTRKADEVPVIMPTSNGYYESYLAALLMILHAVPGIKRAVFRHEFKDLGYSPRWFKGEVVELPAEITEVEVDGEKHDLRFLAEVQRIFTFLDDSANRSFTSLAGLIKALPKSALGQFGYVDNLSDAYEILYKALSEQLTWAGVANAQSLFANTLLRNGELYTFGMFHIEAEDLSRTLYKSLNELIWNDSVESSDCINSLADTIMITVDPCTDDMFVPPGLELFEELYPQIYTNDFKNTVLSIEKKHEELEKERASINSELLKLKTHKGMHIQSVLDHSLEFLQDESGNGEYQDLKIADVLDDVRQLSLTVQERKESLAERSSQLIDERRAMSITNVDTIIEKYMEDDKHEKPEPYLLTGVILRGNIYCCATKTEDGVLQWRYVEHTPCDSPDTRFETDETQFDDIKQVVYSKTRNVWNDPLVLVFVKRSVIFDSTPIQLPNSSLEFLKLDNDELDKSIEWSSETDYMDSSSDEGGDGDGDADLLSLSDDEPQPQEDKQQNDQPLIDLTDK</sequence>
<dbReference type="PROSITE" id="PS50030">
    <property type="entry name" value="UBA"/>
    <property type="match status" value="1"/>
</dbReference>
<gene>
    <name evidence="4" type="ORF">BN1211_4806</name>
</gene>
<dbReference type="GO" id="GO:0005829">
    <property type="term" value="C:cytosol"/>
    <property type="evidence" value="ECO:0007669"/>
    <property type="project" value="TreeGrafter"/>
</dbReference>
<feature type="domain" description="UBA" evidence="3">
    <location>
        <begin position="1"/>
        <end position="40"/>
    </location>
</feature>
<dbReference type="SMART" id="SM00165">
    <property type="entry name" value="UBA"/>
    <property type="match status" value="1"/>
</dbReference>
<evidence type="ECO:0000256" key="2">
    <source>
        <dbReference type="SAM" id="MobiDB-lite"/>
    </source>
</evidence>
<dbReference type="PANTHER" id="PTHR39597">
    <property type="entry name" value="UBA DOMAIN-CONTAINING PROTEIN RUP1"/>
    <property type="match status" value="1"/>
</dbReference>
<dbReference type="InterPro" id="IPR009060">
    <property type="entry name" value="UBA-like_sf"/>
</dbReference>
<dbReference type="CDD" id="cd14270">
    <property type="entry name" value="UBA"/>
    <property type="match status" value="1"/>
</dbReference>
<dbReference type="InterPro" id="IPR055335">
    <property type="entry name" value="Ucp6/RUP1"/>
</dbReference>
<dbReference type="SUPFAM" id="SSF46934">
    <property type="entry name" value="UBA-like"/>
    <property type="match status" value="1"/>
</dbReference>
<reference evidence="5" key="1">
    <citation type="journal article" date="2015" name="J. Biotechnol.">
        <title>The structure of the Cyberlindnera jadinii genome and its relation to Candida utilis analyzed by the occurrence of single nucleotide polymorphisms.</title>
        <authorList>
            <person name="Rupp O."/>
            <person name="Brinkrolf K."/>
            <person name="Buerth C."/>
            <person name="Kunigo M."/>
            <person name="Schneider J."/>
            <person name="Jaenicke S."/>
            <person name="Goesmann A."/>
            <person name="Puehler A."/>
            <person name="Jaeger K.-E."/>
            <person name="Ernst J.F."/>
        </authorList>
    </citation>
    <scope>NUCLEOTIDE SEQUENCE [LARGE SCALE GENOMIC DNA]</scope>
    <source>
        <strain evidence="5">ATCC 18201 / CBS 1600 / BCRC 20928 / JCM 3617 / NBRC 0987 / NRRL Y-1542</strain>
    </source>
</reference>
<keyword evidence="1" id="KW-0175">Coiled coil</keyword>
<dbReference type="Proteomes" id="UP000038830">
    <property type="component" value="Unassembled WGS sequence"/>
</dbReference>
<dbReference type="GO" id="GO:0016579">
    <property type="term" value="P:protein deubiquitination"/>
    <property type="evidence" value="ECO:0007669"/>
    <property type="project" value="TreeGrafter"/>
</dbReference>
<dbReference type="EMBL" id="CDQK01000005">
    <property type="protein sequence ID" value="CEP24089.1"/>
    <property type="molecule type" value="Genomic_DNA"/>
</dbReference>
<feature type="compositionally biased region" description="Acidic residues" evidence="2">
    <location>
        <begin position="614"/>
        <end position="637"/>
    </location>
</feature>
<dbReference type="PANTHER" id="PTHR39597:SF1">
    <property type="entry name" value="UBA DOMAIN-CONTAINING PROTEIN RUP1"/>
    <property type="match status" value="1"/>
</dbReference>
<dbReference type="GO" id="GO:0005634">
    <property type="term" value="C:nucleus"/>
    <property type="evidence" value="ECO:0007669"/>
    <property type="project" value="TreeGrafter"/>
</dbReference>
<accession>A0A0H5CHP2</accession>
<dbReference type="InterPro" id="IPR015940">
    <property type="entry name" value="UBA"/>
</dbReference>
<dbReference type="Pfam" id="PF00627">
    <property type="entry name" value="UBA"/>
    <property type="match status" value="1"/>
</dbReference>
<evidence type="ECO:0000256" key="1">
    <source>
        <dbReference type="SAM" id="Coils"/>
    </source>
</evidence>